<evidence type="ECO:0008006" key="3">
    <source>
        <dbReference type="Google" id="ProtNLM"/>
    </source>
</evidence>
<accession>A0ABY2F7Z4</accession>
<gene>
    <name evidence="1" type="ORF">EV137_7144</name>
</gene>
<comment type="caution">
    <text evidence="1">The sequence shown here is derived from an EMBL/GenBank/DDBJ whole genome shotgun (WGS) entry which is preliminary data.</text>
</comment>
<evidence type="ECO:0000313" key="1">
    <source>
        <dbReference type="EMBL" id="TDW84335.1"/>
    </source>
</evidence>
<dbReference type="InterPro" id="IPR011051">
    <property type="entry name" value="RmlC_Cupin_sf"/>
</dbReference>
<protein>
    <recommendedName>
        <fullName evidence="3">Cupin domain-containing protein</fullName>
    </recommendedName>
</protein>
<dbReference type="SUPFAM" id="SSF51182">
    <property type="entry name" value="RmlC-like cupins"/>
    <property type="match status" value="1"/>
</dbReference>
<dbReference type="InterPro" id="IPR014710">
    <property type="entry name" value="RmlC-like_jellyroll"/>
</dbReference>
<proteinExistence type="predicted"/>
<dbReference type="Gene3D" id="2.60.120.10">
    <property type="entry name" value="Jelly Rolls"/>
    <property type="match status" value="1"/>
</dbReference>
<dbReference type="Proteomes" id="UP000295060">
    <property type="component" value="Unassembled WGS sequence"/>
</dbReference>
<sequence>MPDESPKGPAELQPEHPTVRVLVDVHELVEDSLVPSGARWTLAEPGRQLDANLIHLPAGQRVDTHTEPDLDVVLIVIAGGGIVGSPDGDQVLADGNIVWLPRSTTRNITAGKNGLSYLTVHRRRPGLQIGKRPGQ</sequence>
<keyword evidence="2" id="KW-1185">Reference proteome</keyword>
<name>A0ABY2F7Z4_9ACTN</name>
<dbReference type="RefSeq" id="WP_202871289.1">
    <property type="nucleotide sequence ID" value="NZ_SODU01000004.1"/>
</dbReference>
<reference evidence="1 2" key="1">
    <citation type="submission" date="2019-03" db="EMBL/GenBank/DDBJ databases">
        <title>Genomic Encyclopedia of Type Strains, Phase III (KMG-III): the genomes of soil and plant-associated and newly described type strains.</title>
        <authorList>
            <person name="Whitman W."/>
        </authorList>
    </citation>
    <scope>NUCLEOTIDE SEQUENCE [LARGE SCALE GENOMIC DNA]</scope>
    <source>
        <strain evidence="1 2">VKMAc-2574</strain>
    </source>
</reference>
<dbReference type="EMBL" id="SODU01000004">
    <property type="protein sequence ID" value="TDW84335.1"/>
    <property type="molecule type" value="Genomic_DNA"/>
</dbReference>
<evidence type="ECO:0000313" key="2">
    <source>
        <dbReference type="Proteomes" id="UP000295060"/>
    </source>
</evidence>
<organism evidence="1 2">
    <name type="scientific">Kribbella pratensis</name>
    <dbReference type="NCBI Taxonomy" id="2512112"/>
    <lineage>
        <taxon>Bacteria</taxon>
        <taxon>Bacillati</taxon>
        <taxon>Actinomycetota</taxon>
        <taxon>Actinomycetes</taxon>
        <taxon>Propionibacteriales</taxon>
        <taxon>Kribbellaceae</taxon>
        <taxon>Kribbella</taxon>
    </lineage>
</organism>